<dbReference type="InterPro" id="IPR002606">
    <property type="entry name" value="Riboflavin_kinase_bac"/>
</dbReference>
<dbReference type="CDD" id="cd02064">
    <property type="entry name" value="FAD_synthetase_N"/>
    <property type="match status" value="1"/>
</dbReference>
<dbReference type="InterPro" id="IPR015864">
    <property type="entry name" value="FAD_synthase"/>
</dbReference>
<feature type="domain" description="FAD synthetase" evidence="12">
    <location>
        <begin position="14"/>
        <end position="166"/>
    </location>
</feature>
<dbReference type="InterPro" id="IPR004821">
    <property type="entry name" value="Cyt_trans-like"/>
</dbReference>
<comment type="pathway">
    <text evidence="1 11">Cofactor biosynthesis; FAD biosynthesis; FAD from FMN: step 1/1.</text>
</comment>
<comment type="similarity">
    <text evidence="11">Belongs to the ribF family.</text>
</comment>
<dbReference type="PANTHER" id="PTHR22749:SF6">
    <property type="entry name" value="RIBOFLAVIN KINASE"/>
    <property type="match status" value="1"/>
</dbReference>
<dbReference type="PIRSF" id="PIRSF004491">
    <property type="entry name" value="FAD_Synth"/>
    <property type="match status" value="1"/>
</dbReference>
<dbReference type="SUPFAM" id="SSF52374">
    <property type="entry name" value="Nucleotidylyl transferase"/>
    <property type="match status" value="1"/>
</dbReference>
<evidence type="ECO:0000313" key="14">
    <source>
        <dbReference type="Proteomes" id="UP001595988"/>
    </source>
</evidence>
<dbReference type="NCBIfam" id="TIGR00125">
    <property type="entry name" value="cyt_tran_rel"/>
    <property type="match status" value="1"/>
</dbReference>
<keyword evidence="8 11" id="KW-0274">FAD</keyword>
<organism evidence="13 14">
    <name type="scientific">Oceanobacillus aidingensis</name>
    <dbReference type="NCBI Taxonomy" id="645964"/>
    <lineage>
        <taxon>Bacteria</taxon>
        <taxon>Bacillati</taxon>
        <taxon>Bacillota</taxon>
        <taxon>Bacilli</taxon>
        <taxon>Bacillales</taxon>
        <taxon>Bacillaceae</taxon>
        <taxon>Oceanobacillus</taxon>
    </lineage>
</organism>
<gene>
    <name evidence="13" type="ORF">ACFO3P_19570</name>
</gene>
<keyword evidence="9 11" id="KW-0067">ATP-binding</keyword>
<dbReference type="EC" id="2.7.1.26" evidence="11"/>
<comment type="pathway">
    <text evidence="2 11">Cofactor biosynthesis; FMN biosynthesis; FMN from riboflavin (ATP route): step 1/1.</text>
</comment>
<comment type="catalytic activity">
    <reaction evidence="10 11">
        <text>FMN + ATP + H(+) = FAD + diphosphate</text>
        <dbReference type="Rhea" id="RHEA:17237"/>
        <dbReference type="ChEBI" id="CHEBI:15378"/>
        <dbReference type="ChEBI" id="CHEBI:30616"/>
        <dbReference type="ChEBI" id="CHEBI:33019"/>
        <dbReference type="ChEBI" id="CHEBI:57692"/>
        <dbReference type="ChEBI" id="CHEBI:58210"/>
        <dbReference type="EC" id="2.7.7.2"/>
    </reaction>
</comment>
<comment type="caution">
    <text evidence="13">The sequence shown here is derived from an EMBL/GenBank/DDBJ whole genome shotgun (WGS) entry which is preliminary data.</text>
</comment>
<keyword evidence="14" id="KW-1185">Reference proteome</keyword>
<keyword evidence="5 11" id="KW-0808">Transferase</keyword>
<keyword evidence="7 11" id="KW-0547">Nucleotide-binding</keyword>
<keyword evidence="3 11" id="KW-0285">Flavoprotein</keyword>
<accession>A0ABV9K3X5</accession>
<keyword evidence="11" id="KW-0418">Kinase</keyword>
<evidence type="ECO:0000256" key="7">
    <source>
        <dbReference type="ARBA" id="ARBA00022741"/>
    </source>
</evidence>
<dbReference type="EC" id="2.7.7.2" evidence="11"/>
<evidence type="ECO:0000256" key="4">
    <source>
        <dbReference type="ARBA" id="ARBA00022643"/>
    </source>
</evidence>
<evidence type="ECO:0000256" key="3">
    <source>
        <dbReference type="ARBA" id="ARBA00022630"/>
    </source>
</evidence>
<dbReference type="Pfam" id="PF06574">
    <property type="entry name" value="FAD_syn"/>
    <property type="match status" value="1"/>
</dbReference>
<dbReference type="GO" id="GO:0016779">
    <property type="term" value="F:nucleotidyltransferase activity"/>
    <property type="evidence" value="ECO:0007669"/>
    <property type="project" value="UniProtKB-KW"/>
</dbReference>
<name>A0ABV9K3X5_9BACI</name>
<keyword evidence="6 11" id="KW-0548">Nucleotidyltransferase</keyword>
<comment type="catalytic activity">
    <reaction evidence="11">
        <text>riboflavin + ATP = FMN + ADP + H(+)</text>
        <dbReference type="Rhea" id="RHEA:14357"/>
        <dbReference type="ChEBI" id="CHEBI:15378"/>
        <dbReference type="ChEBI" id="CHEBI:30616"/>
        <dbReference type="ChEBI" id="CHEBI:57986"/>
        <dbReference type="ChEBI" id="CHEBI:58210"/>
        <dbReference type="ChEBI" id="CHEBI:456216"/>
        <dbReference type="EC" id="2.7.1.26"/>
    </reaction>
</comment>
<evidence type="ECO:0000259" key="12">
    <source>
        <dbReference type="Pfam" id="PF06574"/>
    </source>
</evidence>
<dbReference type="InterPro" id="IPR014729">
    <property type="entry name" value="Rossmann-like_a/b/a_fold"/>
</dbReference>
<sequence length="277" mass="31575">MEVVNLTHLDEQISKQPHIMAIGFFDGVHLGHQELLNHAKELAKKQNVLFTVMTFSPHPNEVLKGDTDHKYLMTLPEKKKKMKAMGVDKLFIMEFDRTFASLLPADFIQKYILNSNTRHVVVGFDFTFGFKAQGNTQLLRMQSKKSGFGLSVIPKKTYMEEKISSTLIRGLVQEGDIDLVPYYLGSNYEVNVNILQYKINRNVVVQPNDKSIFPSHGSYIVKVNHGTKISYGKFHRRPDSNDDNILEFMDPVHEYGDICSIEFISKAEVTESLSVSN</sequence>
<dbReference type="RefSeq" id="WP_212929305.1">
    <property type="nucleotide sequence ID" value="NZ_JBHSFT010000049.1"/>
</dbReference>
<dbReference type="EMBL" id="JBHSFT010000049">
    <property type="protein sequence ID" value="MFC4664381.1"/>
    <property type="molecule type" value="Genomic_DNA"/>
</dbReference>
<keyword evidence="4 11" id="KW-0288">FMN</keyword>
<dbReference type="PANTHER" id="PTHR22749">
    <property type="entry name" value="RIBOFLAVIN KINASE/FMN ADENYLYLTRANSFERASE"/>
    <property type="match status" value="1"/>
</dbReference>
<proteinExistence type="inferred from homology"/>
<dbReference type="Proteomes" id="UP001595988">
    <property type="component" value="Unassembled WGS sequence"/>
</dbReference>
<evidence type="ECO:0000256" key="1">
    <source>
        <dbReference type="ARBA" id="ARBA00004726"/>
    </source>
</evidence>
<evidence type="ECO:0000313" key="13">
    <source>
        <dbReference type="EMBL" id="MFC4664381.1"/>
    </source>
</evidence>
<dbReference type="InterPro" id="IPR023468">
    <property type="entry name" value="Riboflavin_kinase"/>
</dbReference>
<protein>
    <recommendedName>
        <fullName evidence="11">Riboflavin biosynthesis protein</fullName>
    </recommendedName>
    <domain>
        <recommendedName>
            <fullName evidence="11">Riboflavin kinase</fullName>
            <ecNumber evidence="11">2.7.1.26</ecNumber>
        </recommendedName>
        <alternativeName>
            <fullName evidence="11">Flavokinase</fullName>
        </alternativeName>
    </domain>
    <domain>
        <recommendedName>
            <fullName evidence="11">FMN adenylyltransferase</fullName>
            <ecNumber evidence="11">2.7.7.2</ecNumber>
        </recommendedName>
        <alternativeName>
            <fullName evidence="11">FAD pyrophosphorylase</fullName>
        </alternativeName>
        <alternativeName>
            <fullName evidence="11">FAD synthase</fullName>
        </alternativeName>
    </domain>
</protein>
<evidence type="ECO:0000256" key="5">
    <source>
        <dbReference type="ARBA" id="ARBA00022679"/>
    </source>
</evidence>
<evidence type="ECO:0000256" key="2">
    <source>
        <dbReference type="ARBA" id="ARBA00005201"/>
    </source>
</evidence>
<dbReference type="Gene3D" id="3.40.50.620">
    <property type="entry name" value="HUPs"/>
    <property type="match status" value="1"/>
</dbReference>
<evidence type="ECO:0000256" key="8">
    <source>
        <dbReference type="ARBA" id="ARBA00022827"/>
    </source>
</evidence>
<evidence type="ECO:0000256" key="10">
    <source>
        <dbReference type="ARBA" id="ARBA00049494"/>
    </source>
</evidence>
<evidence type="ECO:0000256" key="6">
    <source>
        <dbReference type="ARBA" id="ARBA00022695"/>
    </source>
</evidence>
<reference evidence="14" key="1">
    <citation type="journal article" date="2019" name="Int. J. Syst. Evol. Microbiol.">
        <title>The Global Catalogue of Microorganisms (GCM) 10K type strain sequencing project: providing services to taxonomists for standard genome sequencing and annotation.</title>
        <authorList>
            <consortium name="The Broad Institute Genomics Platform"/>
            <consortium name="The Broad Institute Genome Sequencing Center for Infectious Disease"/>
            <person name="Wu L."/>
            <person name="Ma J."/>
        </authorList>
    </citation>
    <scope>NUCLEOTIDE SEQUENCE [LARGE SCALE GENOMIC DNA]</scope>
    <source>
        <strain evidence="14">CCUG 37257</strain>
    </source>
</reference>
<evidence type="ECO:0000256" key="11">
    <source>
        <dbReference type="PIRNR" id="PIRNR004491"/>
    </source>
</evidence>
<evidence type="ECO:0000256" key="9">
    <source>
        <dbReference type="ARBA" id="ARBA00022840"/>
    </source>
</evidence>